<name>A0ACC2MUW7_PERAE</name>
<organism evidence="1 2">
    <name type="scientific">Persea americana</name>
    <name type="common">Avocado</name>
    <dbReference type="NCBI Taxonomy" id="3435"/>
    <lineage>
        <taxon>Eukaryota</taxon>
        <taxon>Viridiplantae</taxon>
        <taxon>Streptophyta</taxon>
        <taxon>Embryophyta</taxon>
        <taxon>Tracheophyta</taxon>
        <taxon>Spermatophyta</taxon>
        <taxon>Magnoliopsida</taxon>
        <taxon>Magnoliidae</taxon>
        <taxon>Laurales</taxon>
        <taxon>Lauraceae</taxon>
        <taxon>Persea</taxon>
    </lineage>
</organism>
<reference evidence="1 2" key="1">
    <citation type="journal article" date="2022" name="Hortic Res">
        <title>A haplotype resolved chromosomal level avocado genome allows analysis of novel avocado genes.</title>
        <authorList>
            <person name="Nath O."/>
            <person name="Fletcher S.J."/>
            <person name="Hayward A."/>
            <person name="Shaw L.M."/>
            <person name="Masouleh A.K."/>
            <person name="Furtado A."/>
            <person name="Henry R.J."/>
            <person name="Mitter N."/>
        </authorList>
    </citation>
    <scope>NUCLEOTIDE SEQUENCE [LARGE SCALE GENOMIC DNA]</scope>
    <source>
        <strain evidence="2">cv. Hass</strain>
    </source>
</reference>
<accession>A0ACC2MUW7</accession>
<proteinExistence type="predicted"/>
<protein>
    <submittedName>
        <fullName evidence="1">Uncharacterized protein</fullName>
    </submittedName>
</protein>
<evidence type="ECO:0000313" key="1">
    <source>
        <dbReference type="EMBL" id="KAJ8649308.1"/>
    </source>
</evidence>
<comment type="caution">
    <text evidence="1">The sequence shown here is derived from an EMBL/GenBank/DDBJ whole genome shotgun (WGS) entry which is preliminary data.</text>
</comment>
<dbReference type="EMBL" id="CM056809">
    <property type="protein sequence ID" value="KAJ8649308.1"/>
    <property type="molecule type" value="Genomic_DNA"/>
</dbReference>
<keyword evidence="2" id="KW-1185">Reference proteome</keyword>
<evidence type="ECO:0000313" key="2">
    <source>
        <dbReference type="Proteomes" id="UP001234297"/>
    </source>
</evidence>
<sequence>MVKGGGATGSNFPISFLSGLIASTFSLVTGAAYGGALTFNAQSLLPETPLLHIREATFALKLAVGDFRSHTTKTMAEWLANEEDGPAASGEFLRIVQ</sequence>
<gene>
    <name evidence="1" type="ORF">MRB53_002331</name>
</gene>
<dbReference type="Proteomes" id="UP001234297">
    <property type="component" value="Chromosome 1"/>
</dbReference>